<dbReference type="Gene3D" id="1.10.357.10">
    <property type="entry name" value="Tetracycline Repressor, domain 2"/>
    <property type="match status" value="1"/>
</dbReference>
<dbReference type="EMBL" id="DRGM01000046">
    <property type="protein sequence ID" value="HEA15632.1"/>
    <property type="molecule type" value="Genomic_DNA"/>
</dbReference>
<feature type="domain" description="HTH tetR-type" evidence="3">
    <location>
        <begin position="5"/>
        <end position="65"/>
    </location>
</feature>
<gene>
    <name evidence="4" type="ORF">ENH88_04125</name>
</gene>
<dbReference type="InterPro" id="IPR050624">
    <property type="entry name" value="HTH-type_Tx_Regulator"/>
</dbReference>
<protein>
    <submittedName>
        <fullName evidence="4">TetR/AcrR family transcriptional regulator</fullName>
    </submittedName>
</protein>
<dbReference type="PROSITE" id="PS01081">
    <property type="entry name" value="HTH_TETR_1"/>
    <property type="match status" value="1"/>
</dbReference>
<keyword evidence="1 2" id="KW-0238">DNA-binding</keyword>
<accession>A0A7V1CWK5</accession>
<dbReference type="Pfam" id="PF00440">
    <property type="entry name" value="TetR_N"/>
    <property type="match status" value="1"/>
</dbReference>
<feature type="DNA-binding region" description="H-T-H motif" evidence="2">
    <location>
        <begin position="28"/>
        <end position="47"/>
    </location>
</feature>
<dbReference type="PANTHER" id="PTHR43479">
    <property type="entry name" value="ACREF/ENVCD OPERON REPRESSOR-RELATED"/>
    <property type="match status" value="1"/>
</dbReference>
<dbReference type="InterPro" id="IPR001647">
    <property type="entry name" value="HTH_TetR"/>
</dbReference>
<dbReference type="Proteomes" id="UP000886188">
    <property type="component" value="Unassembled WGS sequence"/>
</dbReference>
<comment type="caution">
    <text evidence="4">The sequence shown here is derived from an EMBL/GenBank/DDBJ whole genome shotgun (WGS) entry which is preliminary data.</text>
</comment>
<dbReference type="RefSeq" id="WP_304179794.1">
    <property type="nucleotide sequence ID" value="NZ_DRGM01000046.1"/>
</dbReference>
<evidence type="ECO:0000259" key="3">
    <source>
        <dbReference type="PROSITE" id="PS50977"/>
    </source>
</evidence>
<dbReference type="InterPro" id="IPR009057">
    <property type="entry name" value="Homeodomain-like_sf"/>
</dbReference>
<reference evidence="4" key="1">
    <citation type="journal article" date="2020" name="mSystems">
        <title>Genome- and Community-Level Interaction Insights into Carbon Utilization and Element Cycling Functions of Hydrothermarchaeota in Hydrothermal Sediment.</title>
        <authorList>
            <person name="Zhou Z."/>
            <person name="Liu Y."/>
            <person name="Xu W."/>
            <person name="Pan J."/>
            <person name="Luo Z.H."/>
            <person name="Li M."/>
        </authorList>
    </citation>
    <scope>NUCLEOTIDE SEQUENCE [LARGE SCALE GENOMIC DNA]</scope>
    <source>
        <strain evidence="4">HyVt-346</strain>
    </source>
</reference>
<name>A0A7V1CWK5_9GAMM</name>
<proteinExistence type="predicted"/>
<sequence length="173" mass="20114">MNKKTQTYNKILTSAWLLFLQQGYEQTSTREIATAANVATGTVFSHFENKVDLLKAGMQQQIDAIIHQSSLTDKQHAPRLKLRHYALPLFEFYCSNSEFSKILISDMIWQSAFFEQQMNEFKQRLFSEQPEFDDIKASVMLDCYFMTIVSGLNEQDPQPEKMLRQLTNKLSIL</sequence>
<dbReference type="SUPFAM" id="SSF46689">
    <property type="entry name" value="Homeodomain-like"/>
    <property type="match status" value="1"/>
</dbReference>
<evidence type="ECO:0000256" key="1">
    <source>
        <dbReference type="ARBA" id="ARBA00023125"/>
    </source>
</evidence>
<dbReference type="PRINTS" id="PR00455">
    <property type="entry name" value="HTHTETR"/>
</dbReference>
<dbReference type="InterPro" id="IPR023772">
    <property type="entry name" value="DNA-bd_HTH_TetR-type_CS"/>
</dbReference>
<organism evidence="4">
    <name type="scientific">Pseudoalteromonas prydzensis</name>
    <dbReference type="NCBI Taxonomy" id="182141"/>
    <lineage>
        <taxon>Bacteria</taxon>
        <taxon>Pseudomonadati</taxon>
        <taxon>Pseudomonadota</taxon>
        <taxon>Gammaproteobacteria</taxon>
        <taxon>Alteromonadales</taxon>
        <taxon>Pseudoalteromonadaceae</taxon>
        <taxon>Pseudoalteromonas</taxon>
    </lineage>
</organism>
<dbReference type="AlphaFoldDB" id="A0A7V1CWK5"/>
<dbReference type="PANTHER" id="PTHR43479:SF11">
    <property type="entry name" value="ACREF_ENVCD OPERON REPRESSOR-RELATED"/>
    <property type="match status" value="1"/>
</dbReference>
<dbReference type="GO" id="GO:0003677">
    <property type="term" value="F:DNA binding"/>
    <property type="evidence" value="ECO:0007669"/>
    <property type="project" value="UniProtKB-UniRule"/>
</dbReference>
<dbReference type="PROSITE" id="PS50977">
    <property type="entry name" value="HTH_TETR_2"/>
    <property type="match status" value="1"/>
</dbReference>
<evidence type="ECO:0000256" key="2">
    <source>
        <dbReference type="PROSITE-ProRule" id="PRU00335"/>
    </source>
</evidence>
<evidence type="ECO:0000313" key="4">
    <source>
        <dbReference type="EMBL" id="HEA15632.1"/>
    </source>
</evidence>